<dbReference type="SUPFAM" id="SSF103190">
    <property type="entry name" value="Sensory domain-like"/>
    <property type="match status" value="1"/>
</dbReference>
<keyword evidence="7" id="KW-0472">Membrane</keyword>
<evidence type="ECO:0000256" key="4">
    <source>
        <dbReference type="PROSITE-ProRule" id="PRU00284"/>
    </source>
</evidence>
<dbReference type="PANTHER" id="PTHR43531:SF14">
    <property type="entry name" value="METHYL-ACCEPTING CHEMOTAXIS PROTEIN I-RELATED"/>
    <property type="match status" value="1"/>
</dbReference>
<feature type="region of interest" description="Disordered" evidence="6">
    <location>
        <begin position="426"/>
        <end position="454"/>
    </location>
</feature>
<sequence length="656" mass="69663">MSISTRLGTLRLGHKVTLSAFLVVGTVFVSFILLLTAAYSTLLEKYAVASLKEQAAGIANMVDMFNRSAMHDVERFSRIFAASFPERFSLDAERSVKVGDKEVPILKNGANELNLRYELLDRYTALTGITATVFVKKGEEFIRISTSVKKENGERAVGTILDHASPAYAKLLSGDLYRGIISLFGKPYIAEYFPVKDAENRVVGALYVGGDISSDMDALKAKIKSVKIGDSGHFYVVNAKPGASQGDLLVHPSREGKNAIDLKDEAGREIIKDMLSQKQGELRYLAAGEGKDGAKAGQKIAVFDTYPAWNWLIVGSAHADELTQEARAARNRYALMAALVLVALTAALFALIHAMVTKPLGRAQAAAEKLATGDLTVRLETSRQDEIGALLKAMNGISHGLAQVVNQVREGTDQIAAASTEIAQGNQDLSARTEQQAGTLEETASSAEELASTVKQNADNARQANQLAQSASESAQQGGAVVAEVVHTMEAINAASRKIVDIIGVIDGIAFQTNILALNAAVEAARAGEQGRGFAVVASEVRSLAQRSASAAKEIKELIDDSVHKVDAGTQLVADAGTTMEEIVTRIGRVTSLMGDIASASGEQTAGIEQVNHAIAQIDQATQQNASLVEQAASAARAMEEQAAALRGLVNVFKLG</sequence>
<evidence type="ECO:0000259" key="8">
    <source>
        <dbReference type="PROSITE" id="PS50111"/>
    </source>
</evidence>
<comment type="subcellular location">
    <subcellularLocation>
        <location evidence="1">Membrane</location>
    </subcellularLocation>
</comment>
<feature type="coiled-coil region" evidence="5">
    <location>
        <begin position="611"/>
        <end position="638"/>
    </location>
</feature>
<organism evidence="10 11">
    <name type="scientific">Noviherbaspirillum humi</name>
    <dbReference type="NCBI Taxonomy" id="1688639"/>
    <lineage>
        <taxon>Bacteria</taxon>
        <taxon>Pseudomonadati</taxon>
        <taxon>Pseudomonadota</taxon>
        <taxon>Betaproteobacteria</taxon>
        <taxon>Burkholderiales</taxon>
        <taxon>Oxalobacteraceae</taxon>
        <taxon>Noviherbaspirillum</taxon>
    </lineage>
</organism>
<dbReference type="InterPro" id="IPR004089">
    <property type="entry name" value="MCPsignal_dom"/>
</dbReference>
<dbReference type="SUPFAM" id="SSF58104">
    <property type="entry name" value="Methyl-accepting chemotaxis protein (MCP) signaling domain"/>
    <property type="match status" value="1"/>
</dbReference>
<evidence type="ECO:0000313" key="11">
    <source>
        <dbReference type="Proteomes" id="UP000198284"/>
    </source>
</evidence>
<reference evidence="10 11" key="1">
    <citation type="submission" date="2017-06" db="EMBL/GenBank/DDBJ databases">
        <authorList>
            <person name="Kim H.J."/>
            <person name="Triplett B.A."/>
        </authorList>
    </citation>
    <scope>NUCLEOTIDE SEQUENCE [LARGE SCALE GENOMIC DNA]</scope>
    <source>
        <strain evidence="10 11">U15</strain>
    </source>
</reference>
<keyword evidence="4" id="KW-0807">Transducer</keyword>
<dbReference type="AlphaFoldDB" id="A0A239K417"/>
<evidence type="ECO:0000256" key="5">
    <source>
        <dbReference type="SAM" id="Coils"/>
    </source>
</evidence>
<keyword evidence="7" id="KW-0812">Transmembrane</keyword>
<dbReference type="CDD" id="cd11386">
    <property type="entry name" value="MCP_signal"/>
    <property type="match status" value="1"/>
</dbReference>
<evidence type="ECO:0000256" key="3">
    <source>
        <dbReference type="ARBA" id="ARBA00029447"/>
    </source>
</evidence>
<gene>
    <name evidence="10" type="ORF">SAMN06265795_114112</name>
</gene>
<feature type="transmembrane region" description="Helical" evidence="7">
    <location>
        <begin position="20"/>
        <end position="42"/>
    </location>
</feature>
<feature type="transmembrane region" description="Helical" evidence="7">
    <location>
        <begin position="333"/>
        <end position="356"/>
    </location>
</feature>
<keyword evidence="2" id="KW-0488">Methylation</keyword>
<feature type="domain" description="HAMP" evidence="9">
    <location>
        <begin position="354"/>
        <end position="406"/>
    </location>
</feature>
<evidence type="ECO:0000256" key="7">
    <source>
        <dbReference type="SAM" id="Phobius"/>
    </source>
</evidence>
<dbReference type="EMBL" id="FZOT01000014">
    <property type="protein sequence ID" value="SNT12412.1"/>
    <property type="molecule type" value="Genomic_DNA"/>
</dbReference>
<name>A0A239K417_9BURK</name>
<dbReference type="SMART" id="SM00304">
    <property type="entry name" value="HAMP"/>
    <property type="match status" value="1"/>
</dbReference>
<dbReference type="Gene3D" id="3.30.450.20">
    <property type="entry name" value="PAS domain"/>
    <property type="match status" value="1"/>
</dbReference>
<feature type="compositionally biased region" description="Low complexity" evidence="6">
    <location>
        <begin position="439"/>
        <end position="453"/>
    </location>
</feature>
<dbReference type="GO" id="GO:0007165">
    <property type="term" value="P:signal transduction"/>
    <property type="evidence" value="ECO:0007669"/>
    <property type="project" value="UniProtKB-KW"/>
</dbReference>
<dbReference type="InterPro" id="IPR029151">
    <property type="entry name" value="Sensor-like_sf"/>
</dbReference>
<dbReference type="PROSITE" id="PS50885">
    <property type="entry name" value="HAMP"/>
    <property type="match status" value="1"/>
</dbReference>
<dbReference type="PROSITE" id="PS50111">
    <property type="entry name" value="CHEMOTAXIS_TRANSDUC_2"/>
    <property type="match status" value="1"/>
</dbReference>
<dbReference type="Gene3D" id="1.10.287.950">
    <property type="entry name" value="Methyl-accepting chemotaxis protein"/>
    <property type="match status" value="1"/>
</dbReference>
<dbReference type="Pfam" id="PF17201">
    <property type="entry name" value="Cache_3-Cache_2"/>
    <property type="match status" value="1"/>
</dbReference>
<feature type="domain" description="Methyl-accepting transducer" evidence="8">
    <location>
        <begin position="411"/>
        <end position="640"/>
    </location>
</feature>
<proteinExistence type="inferred from homology"/>
<dbReference type="Pfam" id="PF00015">
    <property type="entry name" value="MCPsignal"/>
    <property type="match status" value="1"/>
</dbReference>
<dbReference type="SMART" id="SM00283">
    <property type="entry name" value="MA"/>
    <property type="match status" value="1"/>
</dbReference>
<comment type="similarity">
    <text evidence="3">Belongs to the methyl-accepting chemotaxis (MCP) protein family.</text>
</comment>
<keyword evidence="10" id="KW-0675">Receptor</keyword>
<keyword evidence="11" id="KW-1185">Reference proteome</keyword>
<dbReference type="InterPro" id="IPR003660">
    <property type="entry name" value="HAMP_dom"/>
</dbReference>
<dbReference type="InterPro" id="IPR051310">
    <property type="entry name" value="MCP_chemotaxis"/>
</dbReference>
<dbReference type="FunFam" id="1.10.287.950:FF:000001">
    <property type="entry name" value="Methyl-accepting chemotaxis sensory transducer"/>
    <property type="match status" value="1"/>
</dbReference>
<evidence type="ECO:0000259" key="9">
    <source>
        <dbReference type="PROSITE" id="PS50885"/>
    </source>
</evidence>
<dbReference type="PANTHER" id="PTHR43531">
    <property type="entry name" value="PROTEIN ICFG"/>
    <property type="match status" value="1"/>
</dbReference>
<dbReference type="GO" id="GO:0005886">
    <property type="term" value="C:plasma membrane"/>
    <property type="evidence" value="ECO:0007669"/>
    <property type="project" value="TreeGrafter"/>
</dbReference>
<dbReference type="GO" id="GO:0004888">
    <property type="term" value="F:transmembrane signaling receptor activity"/>
    <property type="evidence" value="ECO:0007669"/>
    <property type="project" value="TreeGrafter"/>
</dbReference>
<dbReference type="OrthoDB" id="9763018at2"/>
<evidence type="ECO:0000256" key="1">
    <source>
        <dbReference type="ARBA" id="ARBA00004370"/>
    </source>
</evidence>
<evidence type="ECO:0000256" key="2">
    <source>
        <dbReference type="ARBA" id="ARBA00022481"/>
    </source>
</evidence>
<dbReference type="CDD" id="cd12912">
    <property type="entry name" value="PDC2_MCP_like"/>
    <property type="match status" value="1"/>
</dbReference>
<accession>A0A239K417</accession>
<keyword evidence="5" id="KW-0175">Coiled coil</keyword>
<evidence type="ECO:0000256" key="6">
    <source>
        <dbReference type="SAM" id="MobiDB-lite"/>
    </source>
</evidence>
<protein>
    <submittedName>
        <fullName evidence="10">Methyl-accepting chemotaxis protein-2, aspartate sensor receptor</fullName>
    </submittedName>
</protein>
<dbReference type="CDD" id="cd06225">
    <property type="entry name" value="HAMP"/>
    <property type="match status" value="1"/>
</dbReference>
<dbReference type="InterPro" id="IPR033462">
    <property type="entry name" value="Cache_3-Cache_2"/>
</dbReference>
<dbReference type="RefSeq" id="WP_089400731.1">
    <property type="nucleotide sequence ID" value="NZ_FZOT01000014.1"/>
</dbReference>
<evidence type="ECO:0000313" key="10">
    <source>
        <dbReference type="EMBL" id="SNT12412.1"/>
    </source>
</evidence>
<dbReference type="Pfam" id="PF00672">
    <property type="entry name" value="HAMP"/>
    <property type="match status" value="1"/>
</dbReference>
<keyword evidence="7" id="KW-1133">Transmembrane helix</keyword>
<feature type="compositionally biased region" description="Polar residues" evidence="6">
    <location>
        <begin position="426"/>
        <end position="438"/>
    </location>
</feature>
<dbReference type="Proteomes" id="UP000198284">
    <property type="component" value="Unassembled WGS sequence"/>
</dbReference>
<dbReference type="GO" id="GO:0006935">
    <property type="term" value="P:chemotaxis"/>
    <property type="evidence" value="ECO:0007669"/>
    <property type="project" value="TreeGrafter"/>
</dbReference>